<reference evidence="2 3" key="1">
    <citation type="submission" date="2024-08" db="EMBL/GenBank/DDBJ databases">
        <authorList>
            <person name="Feng Z."/>
            <person name="Ronholm J."/>
        </authorList>
    </citation>
    <scope>NUCLEOTIDE SEQUENCE [LARGE SCALE GENOMIC DNA]</scope>
    <source>
        <strain evidence="2 3">4-AB0-8</strain>
    </source>
</reference>
<name>A0ABV4ID73_9BURK</name>
<dbReference type="RefSeq" id="WP_370892403.1">
    <property type="nucleotide sequence ID" value="NZ_JBGJLR010000010.1"/>
</dbReference>
<sequence>MNGSQNQRKSPAQGTERILVFIPAYNCSKQISRVLAQFDGVERYFAEVLVVDNRSPDNTLEAAREAAARAGLPVTIVRNNDNYGLGGSHKVAFSYAVDNGFDYCVVLHGDDQGSIRDLVPHLEAGAHREVDCLLGARFAPGAKLEGYSAFRTFGNHVFNLLFSAGAGRRLYDLGSGLNLYRVSKLAGAKYRGFANNLTFNYFMILASVHWCWNIRFFPITWREDDQISNVKLARQSMQVLGILARYVFNRKAFLDGNFSGRALDDYGFTVIERSGARAGAPI</sequence>
<dbReference type="Proteomes" id="UP001567350">
    <property type="component" value="Unassembled WGS sequence"/>
</dbReference>
<protein>
    <submittedName>
        <fullName evidence="2">Glycosyltransferase family 2 protein</fullName>
    </submittedName>
</protein>
<accession>A0ABV4ID73</accession>
<dbReference type="CDD" id="cd04179">
    <property type="entry name" value="DPM_DPG-synthase_like"/>
    <property type="match status" value="1"/>
</dbReference>
<dbReference type="Gene3D" id="3.90.550.10">
    <property type="entry name" value="Spore Coat Polysaccharide Biosynthesis Protein SpsA, Chain A"/>
    <property type="match status" value="1"/>
</dbReference>
<dbReference type="Pfam" id="PF00535">
    <property type="entry name" value="Glycos_transf_2"/>
    <property type="match status" value="1"/>
</dbReference>
<evidence type="ECO:0000259" key="1">
    <source>
        <dbReference type="Pfam" id="PF00535"/>
    </source>
</evidence>
<dbReference type="InterPro" id="IPR029044">
    <property type="entry name" value="Nucleotide-diphossugar_trans"/>
</dbReference>
<gene>
    <name evidence="2" type="ORF">ACBP88_09995</name>
</gene>
<proteinExistence type="predicted"/>
<dbReference type="InterPro" id="IPR001173">
    <property type="entry name" value="Glyco_trans_2-like"/>
</dbReference>
<dbReference type="PANTHER" id="PTHR48090">
    <property type="entry name" value="UNDECAPRENYL-PHOSPHATE 4-DEOXY-4-FORMAMIDO-L-ARABINOSE TRANSFERASE-RELATED"/>
    <property type="match status" value="1"/>
</dbReference>
<dbReference type="PANTHER" id="PTHR48090:SF6">
    <property type="entry name" value="SLR5056 PROTEIN"/>
    <property type="match status" value="1"/>
</dbReference>
<dbReference type="InterPro" id="IPR050256">
    <property type="entry name" value="Glycosyltransferase_2"/>
</dbReference>
<evidence type="ECO:0000313" key="3">
    <source>
        <dbReference type="Proteomes" id="UP001567350"/>
    </source>
</evidence>
<comment type="caution">
    <text evidence="2">The sequence shown here is derived from an EMBL/GenBank/DDBJ whole genome shotgun (WGS) entry which is preliminary data.</text>
</comment>
<organism evidence="2 3">
    <name type="scientific">Comamonas jiangduensis</name>
    <dbReference type="NCBI Taxonomy" id="1194168"/>
    <lineage>
        <taxon>Bacteria</taxon>
        <taxon>Pseudomonadati</taxon>
        <taxon>Pseudomonadota</taxon>
        <taxon>Betaproteobacteria</taxon>
        <taxon>Burkholderiales</taxon>
        <taxon>Comamonadaceae</taxon>
        <taxon>Comamonas</taxon>
    </lineage>
</organism>
<dbReference type="EMBL" id="JBGJLR010000010">
    <property type="protein sequence ID" value="MEZ2739771.1"/>
    <property type="molecule type" value="Genomic_DNA"/>
</dbReference>
<keyword evidence="3" id="KW-1185">Reference proteome</keyword>
<dbReference type="SUPFAM" id="SSF53448">
    <property type="entry name" value="Nucleotide-diphospho-sugar transferases"/>
    <property type="match status" value="1"/>
</dbReference>
<evidence type="ECO:0000313" key="2">
    <source>
        <dbReference type="EMBL" id="MEZ2739771.1"/>
    </source>
</evidence>
<feature type="domain" description="Glycosyltransferase 2-like" evidence="1">
    <location>
        <begin position="20"/>
        <end position="152"/>
    </location>
</feature>